<keyword evidence="1" id="KW-1133">Transmembrane helix</keyword>
<sequence length="351" mass="36622">MWPRGESLVGSVPINATGVERTSGVITSIGEMDETGQTPITMETDGAEVPVHVPYEIVQNGLAVGDNIWATFNPHAIDTGTPYAFSDFVRTVPLAVLAGIYLLSVLIVARLKGLMAMVGLGVSLGIVGVFILPALMSGSQPLAVILVGAAAMMFSSIYLAHGISIRTTTAVLGTFGGLLITLGVSLWAVDSMRLTGTSSDDALVLMGEFPGLDMSSILLCGMLLAGLGALNDVTITQVSTVWELHAANPAMARRRLFTQGMAVGRDHIASTVYTLAFAYVGTALPILMSAALMQRSTVDLLQVSQISEEIARTLTASVGLVLAIPITTAIAAWMAPVAPSTSYLELEGEGE</sequence>
<feature type="transmembrane region" description="Helical" evidence="1">
    <location>
        <begin position="271"/>
        <end position="293"/>
    </location>
</feature>
<keyword evidence="1" id="KW-0812">Transmembrane</keyword>
<name>A0A2V1KA95_9ACTO</name>
<protein>
    <submittedName>
        <fullName evidence="2">YibE/F family protein</fullName>
    </submittedName>
</protein>
<feature type="transmembrane region" description="Helical" evidence="1">
    <location>
        <begin position="170"/>
        <end position="189"/>
    </location>
</feature>
<dbReference type="AlphaFoldDB" id="A0A2V1KA95"/>
<reference evidence="3" key="1">
    <citation type="submission" date="2018-05" db="EMBL/GenBank/DDBJ databases">
        <authorList>
            <person name="Li Y."/>
        </authorList>
    </citation>
    <scope>NUCLEOTIDE SEQUENCE [LARGE SCALE GENOMIC DNA]</scope>
    <source>
        <strain evidence="3">sk1b4</strain>
    </source>
</reference>
<feature type="transmembrane region" description="Helical" evidence="1">
    <location>
        <begin position="209"/>
        <end position="230"/>
    </location>
</feature>
<feature type="transmembrane region" description="Helical" evidence="1">
    <location>
        <begin position="142"/>
        <end position="163"/>
    </location>
</feature>
<feature type="transmembrane region" description="Helical" evidence="1">
    <location>
        <begin position="88"/>
        <end position="109"/>
    </location>
</feature>
<dbReference type="EMBL" id="QETB01000005">
    <property type="protein sequence ID" value="PWF25872.1"/>
    <property type="molecule type" value="Genomic_DNA"/>
</dbReference>
<organism evidence="2 3">
    <name type="scientific">Ancrocorticia populi</name>
    <dbReference type="NCBI Taxonomy" id="2175228"/>
    <lineage>
        <taxon>Bacteria</taxon>
        <taxon>Bacillati</taxon>
        <taxon>Actinomycetota</taxon>
        <taxon>Actinomycetes</taxon>
        <taxon>Actinomycetales</taxon>
        <taxon>Actinomycetaceae</taxon>
        <taxon>Ancrocorticia</taxon>
    </lineage>
</organism>
<proteinExistence type="predicted"/>
<dbReference type="PANTHER" id="PTHR41771">
    <property type="entry name" value="MEMBRANE PROTEIN-RELATED"/>
    <property type="match status" value="1"/>
</dbReference>
<accession>A0A2V1KA95</accession>
<dbReference type="OrthoDB" id="5846312at2"/>
<evidence type="ECO:0000256" key="1">
    <source>
        <dbReference type="SAM" id="Phobius"/>
    </source>
</evidence>
<feature type="transmembrane region" description="Helical" evidence="1">
    <location>
        <begin position="313"/>
        <end position="335"/>
    </location>
</feature>
<comment type="caution">
    <text evidence="2">The sequence shown here is derived from an EMBL/GenBank/DDBJ whole genome shotgun (WGS) entry which is preliminary data.</text>
</comment>
<gene>
    <name evidence="2" type="ORF">DD236_10395</name>
</gene>
<dbReference type="InterPro" id="IPR012507">
    <property type="entry name" value="YibE_F"/>
</dbReference>
<evidence type="ECO:0000313" key="3">
    <source>
        <dbReference type="Proteomes" id="UP000245283"/>
    </source>
</evidence>
<dbReference type="Proteomes" id="UP000245283">
    <property type="component" value="Unassembled WGS sequence"/>
</dbReference>
<dbReference type="Pfam" id="PF07907">
    <property type="entry name" value="YibE_F"/>
    <property type="match status" value="1"/>
</dbReference>
<keyword evidence="3" id="KW-1185">Reference proteome</keyword>
<feature type="transmembrane region" description="Helical" evidence="1">
    <location>
        <begin position="116"/>
        <end position="136"/>
    </location>
</feature>
<dbReference type="PANTHER" id="PTHR41771:SF1">
    <property type="entry name" value="MEMBRANE PROTEIN"/>
    <property type="match status" value="1"/>
</dbReference>
<keyword evidence="1" id="KW-0472">Membrane</keyword>
<evidence type="ECO:0000313" key="2">
    <source>
        <dbReference type="EMBL" id="PWF25872.1"/>
    </source>
</evidence>